<evidence type="ECO:0000256" key="2">
    <source>
        <dbReference type="ARBA" id="ARBA00004536"/>
    </source>
</evidence>
<evidence type="ECO:0000256" key="4">
    <source>
        <dbReference type="ARBA" id="ARBA00022949"/>
    </source>
</evidence>
<dbReference type="PROSITE" id="PS50835">
    <property type="entry name" value="IG_LIKE"/>
    <property type="match status" value="2"/>
</dbReference>
<dbReference type="SMART" id="SM00406">
    <property type="entry name" value="IGv"/>
    <property type="match status" value="1"/>
</dbReference>
<dbReference type="AlphaFoldDB" id="A0A3B3Q414"/>
<dbReference type="STRING" id="1676925.ENSPKIP00000000903"/>
<accession>A0A3B3Q414</accession>
<dbReference type="Pfam" id="PF13927">
    <property type="entry name" value="Ig_3"/>
    <property type="match status" value="1"/>
</dbReference>
<sequence length="383" mass="41230">SPICNRCCHIRPSPALCCVLMLYLHAGGTVALQVTSTGPQTMQKALGESVILGCEYSTGPSDVGELDIEWTMVSPDITQKDQLILSFMGGTKYDHSTGALAEGVDFVAADPSQGDASIKISSLAASDAGTYQCKVKKGPGVDTRKVTLVVLVRPSEPKCKLVGSEKVGGALSLQCQSSEGSTPLSYIWRKGSEELLPSNVTQNSVTGELFITNHSESTQGMYVCEVRNAVGIERCRFRLQAIKPPNRSGVIVGTFVGGLLLVLLLLLFIWFLFCLWDKRQSEKEDLANDVRLDVPSPLSRPPSRALSRPPSWALSRPPSRALSRPPSWASGRRSDWAHSSFKNPSITRSLASGSIAGSFSTGRKSPDSWLLGARLESRGSYAV</sequence>
<dbReference type="GO" id="GO:0005923">
    <property type="term" value="C:bicellular tight junction"/>
    <property type="evidence" value="ECO:0007669"/>
    <property type="project" value="UniProtKB-SubCell"/>
</dbReference>
<evidence type="ECO:0000256" key="6">
    <source>
        <dbReference type="SAM" id="MobiDB-lite"/>
    </source>
</evidence>
<comment type="subcellular location">
    <subcellularLocation>
        <location evidence="5">Basolateral cell membrane</location>
        <topology evidence="5">Single-pass type I membrane protein</topology>
    </subcellularLocation>
    <subcellularLocation>
        <location evidence="2">Cell junction</location>
        <location evidence="2">Adherens junction</location>
    </subcellularLocation>
    <subcellularLocation>
        <location evidence="1">Cell junction</location>
        <location evidence="1">Tight junction</location>
    </subcellularLocation>
</comment>
<protein>
    <submittedName>
        <fullName evidence="8">V-set and immunoglobulin domain containing 8b</fullName>
    </submittedName>
</protein>
<reference evidence="8" key="1">
    <citation type="submission" date="2025-08" db="UniProtKB">
        <authorList>
            <consortium name="Ensembl"/>
        </authorList>
    </citation>
    <scope>IDENTIFICATION</scope>
</reference>
<keyword evidence="4" id="KW-0965">Cell junction</keyword>
<dbReference type="SMART" id="SM00408">
    <property type="entry name" value="IGc2"/>
    <property type="match status" value="2"/>
</dbReference>
<organism evidence="8 9">
    <name type="scientific">Paramormyrops kingsleyae</name>
    <dbReference type="NCBI Taxonomy" id="1676925"/>
    <lineage>
        <taxon>Eukaryota</taxon>
        <taxon>Metazoa</taxon>
        <taxon>Chordata</taxon>
        <taxon>Craniata</taxon>
        <taxon>Vertebrata</taxon>
        <taxon>Euteleostomi</taxon>
        <taxon>Actinopterygii</taxon>
        <taxon>Neopterygii</taxon>
        <taxon>Teleostei</taxon>
        <taxon>Osteoglossocephala</taxon>
        <taxon>Osteoglossomorpha</taxon>
        <taxon>Osteoglossiformes</taxon>
        <taxon>Mormyridae</taxon>
        <taxon>Paramormyrops</taxon>
    </lineage>
</organism>
<feature type="domain" description="Ig-like" evidence="7">
    <location>
        <begin position="47"/>
        <end position="147"/>
    </location>
</feature>
<dbReference type="Gene3D" id="2.60.40.10">
    <property type="entry name" value="Immunoglobulins"/>
    <property type="match status" value="2"/>
</dbReference>
<dbReference type="InterPro" id="IPR003599">
    <property type="entry name" value="Ig_sub"/>
</dbReference>
<dbReference type="GO" id="GO:0016323">
    <property type="term" value="C:basolateral plasma membrane"/>
    <property type="evidence" value="ECO:0007669"/>
    <property type="project" value="UniProtKB-SubCell"/>
</dbReference>
<dbReference type="GO" id="GO:0005912">
    <property type="term" value="C:adherens junction"/>
    <property type="evidence" value="ECO:0007669"/>
    <property type="project" value="UniProtKB-SubCell"/>
</dbReference>
<evidence type="ECO:0000313" key="8">
    <source>
        <dbReference type="Ensembl" id="ENSPKIP00000000903.1"/>
    </source>
</evidence>
<evidence type="ECO:0000256" key="1">
    <source>
        <dbReference type="ARBA" id="ARBA00004435"/>
    </source>
</evidence>
<name>A0A3B3Q414_9TELE</name>
<dbReference type="InterPro" id="IPR036179">
    <property type="entry name" value="Ig-like_dom_sf"/>
</dbReference>
<reference evidence="8" key="2">
    <citation type="submission" date="2025-09" db="UniProtKB">
        <authorList>
            <consortium name="Ensembl"/>
        </authorList>
    </citation>
    <scope>IDENTIFICATION</scope>
</reference>
<feature type="domain" description="Ig-like" evidence="7">
    <location>
        <begin position="157"/>
        <end position="228"/>
    </location>
</feature>
<dbReference type="InterPro" id="IPR052307">
    <property type="entry name" value="EJ_Adhesion_Regulator"/>
</dbReference>
<feature type="region of interest" description="Disordered" evidence="6">
    <location>
        <begin position="292"/>
        <end position="338"/>
    </location>
</feature>
<dbReference type="Proteomes" id="UP000261540">
    <property type="component" value="Unplaced"/>
</dbReference>
<dbReference type="CDD" id="cd00096">
    <property type="entry name" value="Ig"/>
    <property type="match status" value="1"/>
</dbReference>
<dbReference type="SMART" id="SM00409">
    <property type="entry name" value="IG"/>
    <property type="match status" value="2"/>
</dbReference>
<dbReference type="SUPFAM" id="SSF48726">
    <property type="entry name" value="Immunoglobulin"/>
    <property type="match status" value="2"/>
</dbReference>
<dbReference type="Ensembl" id="ENSPKIT00000024806.1">
    <property type="protein sequence ID" value="ENSPKIP00000000903.1"/>
    <property type="gene ID" value="ENSPKIG00000019377.1"/>
</dbReference>
<dbReference type="InterPro" id="IPR007110">
    <property type="entry name" value="Ig-like_dom"/>
</dbReference>
<keyword evidence="9" id="KW-1185">Reference proteome</keyword>
<evidence type="ECO:0000256" key="5">
    <source>
        <dbReference type="ARBA" id="ARBA00023768"/>
    </source>
</evidence>
<evidence type="ECO:0000259" key="7">
    <source>
        <dbReference type="PROSITE" id="PS50835"/>
    </source>
</evidence>
<dbReference type="InterPro" id="IPR013783">
    <property type="entry name" value="Ig-like_fold"/>
</dbReference>
<dbReference type="InterPro" id="IPR013106">
    <property type="entry name" value="Ig_V-set"/>
</dbReference>
<dbReference type="PANTHER" id="PTHR44468:SF1">
    <property type="entry name" value="V-SET AND IMMUNOGLOBULIN DOMAIN CONTAINING 8A ISOFORM 1"/>
    <property type="match status" value="1"/>
</dbReference>
<dbReference type="GeneTree" id="ENSGT00940000165076"/>
<evidence type="ECO:0000256" key="3">
    <source>
        <dbReference type="ARBA" id="ARBA00022427"/>
    </source>
</evidence>
<keyword evidence="3" id="KW-0796">Tight junction</keyword>
<proteinExistence type="predicted"/>
<feature type="compositionally biased region" description="Low complexity" evidence="6">
    <location>
        <begin position="295"/>
        <end position="327"/>
    </location>
</feature>
<dbReference type="PANTHER" id="PTHR44468">
    <property type="entry name" value="COXSACKIEVIRUS AND ADENOVIRUS RECEPTOR-RELATED"/>
    <property type="match status" value="1"/>
</dbReference>
<evidence type="ECO:0000313" key="9">
    <source>
        <dbReference type="Proteomes" id="UP000261540"/>
    </source>
</evidence>
<dbReference type="Pfam" id="PF07686">
    <property type="entry name" value="V-set"/>
    <property type="match status" value="1"/>
</dbReference>
<dbReference type="InterPro" id="IPR003598">
    <property type="entry name" value="Ig_sub2"/>
</dbReference>